<evidence type="ECO:0000313" key="2">
    <source>
        <dbReference type="EMBL" id="KPH75764.1"/>
    </source>
</evidence>
<organism evidence="2 3">
    <name type="scientific">Oceanobacillus caeni</name>
    <dbReference type="NCBI Taxonomy" id="405946"/>
    <lineage>
        <taxon>Bacteria</taxon>
        <taxon>Bacillati</taxon>
        <taxon>Bacillota</taxon>
        <taxon>Bacilli</taxon>
        <taxon>Bacillales</taxon>
        <taxon>Bacillaceae</taxon>
        <taxon>Oceanobacillus</taxon>
    </lineage>
</organism>
<keyword evidence="1" id="KW-0812">Transmembrane</keyword>
<feature type="transmembrane region" description="Helical" evidence="1">
    <location>
        <begin position="112"/>
        <end position="136"/>
    </location>
</feature>
<dbReference type="NCBIfam" id="TIGR02893">
    <property type="entry name" value="spore_yabQ"/>
    <property type="match status" value="1"/>
</dbReference>
<feature type="transmembrane region" description="Helical" evidence="1">
    <location>
        <begin position="39"/>
        <end position="62"/>
    </location>
</feature>
<keyword evidence="1" id="KW-1133">Transmembrane helix</keyword>
<evidence type="ECO:0008006" key="4">
    <source>
        <dbReference type="Google" id="ProtNLM"/>
    </source>
</evidence>
<feature type="transmembrane region" description="Helical" evidence="1">
    <location>
        <begin position="142"/>
        <end position="165"/>
    </location>
</feature>
<proteinExistence type="predicted"/>
<evidence type="ECO:0000256" key="1">
    <source>
        <dbReference type="SAM" id="Phobius"/>
    </source>
</evidence>
<feature type="transmembrane region" description="Helical" evidence="1">
    <location>
        <begin position="6"/>
        <end position="27"/>
    </location>
</feature>
<reference evidence="2 3" key="1">
    <citation type="submission" date="2015-07" db="EMBL/GenBank/DDBJ databases">
        <title>High-quality draft genome sequence of Oceanobacillus caeni HM6, a bacillus isolated from a human feces.</title>
        <authorList>
            <person name="Kumar J."/>
            <person name="Verma M.K."/>
            <person name="Pandey R."/>
            <person name="Bhambi M."/>
            <person name="Chauhan N."/>
        </authorList>
    </citation>
    <scope>NUCLEOTIDE SEQUENCE [LARGE SCALE GENOMIC DNA]</scope>
    <source>
        <strain evidence="2 3">HM6</strain>
    </source>
</reference>
<sequence>MTISVQFMTMVSMVLSGFYLGIALDTFRRFTPYWKRKVVLAYLMEICFWLTQTVILFYILFQVNSGEIRFYIFIACLLGFAMYQVFAATIYKKVLEHMIRIVTNIYLFCKRVVQALIVQPIIWIFTLLVTIILGVVRVIWKIILFILKLLLTPIGWILKAIYSILPNSFKNFFKQIAGFYSKIKNILVKWLNTLKSMGR</sequence>
<dbReference type="InterPro" id="IPR019074">
    <property type="entry name" value="YabQ"/>
</dbReference>
<evidence type="ECO:0000313" key="3">
    <source>
        <dbReference type="Proteomes" id="UP000037854"/>
    </source>
</evidence>
<feature type="transmembrane region" description="Helical" evidence="1">
    <location>
        <begin position="68"/>
        <end position="91"/>
    </location>
</feature>
<comment type="caution">
    <text evidence="2">The sequence shown here is derived from an EMBL/GenBank/DDBJ whole genome shotgun (WGS) entry which is preliminary data.</text>
</comment>
<gene>
    <name evidence="2" type="ORF">AFL42_08435</name>
</gene>
<dbReference type="EMBL" id="LGTK01000023">
    <property type="protein sequence ID" value="KPH75764.1"/>
    <property type="molecule type" value="Genomic_DNA"/>
</dbReference>
<accession>A0ABR5MJG8</accession>
<dbReference type="Proteomes" id="UP000037854">
    <property type="component" value="Unassembled WGS sequence"/>
</dbReference>
<name>A0ABR5MJG8_9BACI</name>
<dbReference type="RefSeq" id="WP_060668385.1">
    <property type="nucleotide sequence ID" value="NZ_LGTK01000023.1"/>
</dbReference>
<dbReference type="Pfam" id="PF09578">
    <property type="entry name" value="Spore_YabQ"/>
    <property type="match status" value="1"/>
</dbReference>
<protein>
    <recommendedName>
        <fullName evidence="4">Spore cortex biosynthesis protein YabQ</fullName>
    </recommendedName>
</protein>
<keyword evidence="1" id="KW-0472">Membrane</keyword>
<keyword evidence="3" id="KW-1185">Reference proteome</keyword>